<dbReference type="GO" id="GO:0042130">
    <property type="term" value="P:negative regulation of T cell proliferation"/>
    <property type="evidence" value="ECO:0007669"/>
    <property type="project" value="TreeGrafter"/>
</dbReference>
<evidence type="ECO:0000256" key="2">
    <source>
        <dbReference type="ARBA" id="ARBA00022475"/>
    </source>
</evidence>
<evidence type="ECO:0000256" key="12">
    <source>
        <dbReference type="SAM" id="Phobius"/>
    </source>
</evidence>
<dbReference type="Pfam" id="PF22705">
    <property type="entry name" value="C2-set_3"/>
    <property type="match status" value="1"/>
</dbReference>
<name>A0A3Q2Z7B9_HIPCM</name>
<evidence type="ECO:0000256" key="7">
    <source>
        <dbReference type="ARBA" id="ARBA00023157"/>
    </source>
</evidence>
<feature type="compositionally biased region" description="Polar residues" evidence="11">
    <location>
        <begin position="296"/>
        <end position="320"/>
    </location>
</feature>
<dbReference type="PANTHER" id="PTHR25466:SF14">
    <property type="entry name" value="BUTYROPHILIN SUBFAMILY 2 MEMBER A2-LIKE-RELATED"/>
    <property type="match status" value="1"/>
</dbReference>
<reference evidence="15" key="2">
    <citation type="submission" date="2025-09" db="UniProtKB">
        <authorList>
            <consortium name="Ensembl"/>
        </authorList>
    </citation>
    <scope>IDENTIFICATION</scope>
</reference>
<dbReference type="PANTHER" id="PTHR25466">
    <property type="entry name" value="T-LYMPHOCYTE ACTIVATION ANTIGEN"/>
    <property type="match status" value="1"/>
</dbReference>
<keyword evidence="2" id="KW-1003">Cell membrane</keyword>
<keyword evidence="3 12" id="KW-0812">Transmembrane</keyword>
<keyword evidence="10" id="KW-0393">Immunoglobulin domain</keyword>
<evidence type="ECO:0000256" key="6">
    <source>
        <dbReference type="ARBA" id="ARBA00023136"/>
    </source>
</evidence>
<dbReference type="Proteomes" id="UP000264820">
    <property type="component" value="Unplaced"/>
</dbReference>
<evidence type="ECO:0000256" key="11">
    <source>
        <dbReference type="SAM" id="MobiDB-lite"/>
    </source>
</evidence>
<keyword evidence="7" id="KW-1015">Disulfide bond</keyword>
<proteinExistence type="predicted"/>
<dbReference type="Ensembl" id="ENSHCOT00000022186.1">
    <property type="protein sequence ID" value="ENSHCOP00000026724.1"/>
    <property type="gene ID" value="ENSHCOG00000017931.1"/>
</dbReference>
<keyword evidence="4 13" id="KW-0732">Signal</keyword>
<evidence type="ECO:0000259" key="14">
    <source>
        <dbReference type="PROSITE" id="PS50835"/>
    </source>
</evidence>
<dbReference type="GO" id="GO:0042102">
    <property type="term" value="P:positive regulation of T cell proliferation"/>
    <property type="evidence" value="ECO:0007669"/>
    <property type="project" value="TreeGrafter"/>
</dbReference>
<feature type="transmembrane region" description="Helical" evidence="12">
    <location>
        <begin position="258"/>
        <end position="278"/>
    </location>
</feature>
<organism evidence="15 16">
    <name type="scientific">Hippocampus comes</name>
    <name type="common">Tiger tail seahorse</name>
    <dbReference type="NCBI Taxonomy" id="109280"/>
    <lineage>
        <taxon>Eukaryota</taxon>
        <taxon>Metazoa</taxon>
        <taxon>Chordata</taxon>
        <taxon>Craniata</taxon>
        <taxon>Vertebrata</taxon>
        <taxon>Euteleostomi</taxon>
        <taxon>Actinopterygii</taxon>
        <taxon>Neopterygii</taxon>
        <taxon>Teleostei</taxon>
        <taxon>Neoteleostei</taxon>
        <taxon>Acanthomorphata</taxon>
        <taxon>Syngnathiaria</taxon>
        <taxon>Syngnathiformes</taxon>
        <taxon>Syngnathoidei</taxon>
        <taxon>Syngnathidae</taxon>
        <taxon>Hippocampus</taxon>
    </lineage>
</organism>
<dbReference type="InterPro" id="IPR003599">
    <property type="entry name" value="Ig_sub"/>
</dbReference>
<protein>
    <submittedName>
        <fullName evidence="15">Hemicentin-1-like</fullName>
    </submittedName>
</protein>
<dbReference type="Gene3D" id="2.60.40.10">
    <property type="entry name" value="Immunoglobulins"/>
    <property type="match status" value="2"/>
</dbReference>
<evidence type="ECO:0000256" key="3">
    <source>
        <dbReference type="ARBA" id="ARBA00022692"/>
    </source>
</evidence>
<evidence type="ECO:0000256" key="10">
    <source>
        <dbReference type="ARBA" id="ARBA00023319"/>
    </source>
</evidence>
<keyword evidence="9" id="KW-0325">Glycoprotein</keyword>
<accession>A0A3Q2Z7B9</accession>
<evidence type="ECO:0000256" key="13">
    <source>
        <dbReference type="SAM" id="SignalP"/>
    </source>
</evidence>
<dbReference type="OMA" id="PLMGTHD"/>
<feature type="region of interest" description="Disordered" evidence="11">
    <location>
        <begin position="287"/>
        <end position="320"/>
    </location>
</feature>
<dbReference type="SUPFAM" id="SSF48726">
    <property type="entry name" value="Immunoglobulin"/>
    <property type="match status" value="2"/>
</dbReference>
<feature type="domain" description="Ig-like" evidence="14">
    <location>
        <begin position="41"/>
        <end position="136"/>
    </location>
</feature>
<dbReference type="GO" id="GO:0007166">
    <property type="term" value="P:cell surface receptor signaling pathway"/>
    <property type="evidence" value="ECO:0007669"/>
    <property type="project" value="TreeGrafter"/>
</dbReference>
<keyword evidence="5 12" id="KW-1133">Transmembrane helix</keyword>
<dbReference type="PROSITE" id="PS50835">
    <property type="entry name" value="IG_LIKE"/>
    <property type="match status" value="2"/>
</dbReference>
<evidence type="ECO:0000256" key="1">
    <source>
        <dbReference type="ARBA" id="ARBA00004251"/>
    </source>
</evidence>
<feature type="signal peptide" evidence="13">
    <location>
        <begin position="1"/>
        <end position="19"/>
    </location>
</feature>
<dbReference type="InterPro" id="IPR036179">
    <property type="entry name" value="Ig-like_dom_sf"/>
</dbReference>
<keyword evidence="6 12" id="KW-0472">Membrane</keyword>
<feature type="domain" description="Ig-like" evidence="14">
    <location>
        <begin position="142"/>
        <end position="233"/>
    </location>
</feature>
<evidence type="ECO:0000256" key="8">
    <source>
        <dbReference type="ARBA" id="ARBA00023170"/>
    </source>
</evidence>
<dbReference type="SMART" id="SM00409">
    <property type="entry name" value="IG"/>
    <property type="match status" value="2"/>
</dbReference>
<dbReference type="InterPro" id="IPR053896">
    <property type="entry name" value="BTN3A2-like_Ig-C"/>
</dbReference>
<keyword evidence="16" id="KW-1185">Reference proteome</keyword>
<dbReference type="GO" id="GO:0031295">
    <property type="term" value="P:T cell costimulation"/>
    <property type="evidence" value="ECO:0007669"/>
    <property type="project" value="TreeGrafter"/>
</dbReference>
<comment type="subcellular location">
    <subcellularLocation>
        <location evidence="1">Cell membrane</location>
        <topology evidence="1">Single-pass type I membrane protein</topology>
    </subcellularLocation>
</comment>
<keyword evidence="8" id="KW-0675">Receptor</keyword>
<evidence type="ECO:0000256" key="9">
    <source>
        <dbReference type="ARBA" id="ARBA00023180"/>
    </source>
</evidence>
<evidence type="ECO:0000256" key="4">
    <source>
        <dbReference type="ARBA" id="ARBA00022729"/>
    </source>
</evidence>
<dbReference type="GO" id="GO:0009897">
    <property type="term" value="C:external side of plasma membrane"/>
    <property type="evidence" value="ECO:0007669"/>
    <property type="project" value="TreeGrafter"/>
</dbReference>
<dbReference type="GO" id="GO:0071222">
    <property type="term" value="P:cellular response to lipopolysaccharide"/>
    <property type="evidence" value="ECO:0007669"/>
    <property type="project" value="TreeGrafter"/>
</dbReference>
<evidence type="ECO:0000313" key="16">
    <source>
        <dbReference type="Proteomes" id="UP000264820"/>
    </source>
</evidence>
<sequence length="320" mass="34355">MTMASAGFIFLLLLMVSVSLQNASDAFIQVDCKKENSGQYGQQSVVECVIRKSEEVKDLTVSRVVWKKDGLILLEVHNNQPRSMAGYSFAEPSWNNKSLNVSLLIANTAVANHGNYSCMVMTDSGLDNKSTSLRVTAKYGKPSIHTTAANTTPSSQVTLTCRSQGGHPKGQLSWFEAPNGQLVGNVETAAEVMPNGLFSLSSELTLPSGRDASNYTCVVRNARGGKDDEVTGTIPNAGHVKGLGQDPKAKNTDLATKVVAPLIVIGSMIVGLLFLVFWKKWCKREDWAPQPGTDPEQGSPQHQLLGSPECQETNVSGDAA</sequence>
<dbReference type="CDD" id="cd00098">
    <property type="entry name" value="IgC1"/>
    <property type="match status" value="1"/>
</dbReference>
<dbReference type="InterPro" id="IPR051713">
    <property type="entry name" value="T-cell_Activation_Regulation"/>
</dbReference>
<evidence type="ECO:0000313" key="15">
    <source>
        <dbReference type="Ensembl" id="ENSHCOP00000026724.1"/>
    </source>
</evidence>
<evidence type="ECO:0000256" key="5">
    <source>
        <dbReference type="ARBA" id="ARBA00022989"/>
    </source>
</evidence>
<reference evidence="15" key="1">
    <citation type="submission" date="2025-08" db="UniProtKB">
        <authorList>
            <consortium name="Ensembl"/>
        </authorList>
    </citation>
    <scope>IDENTIFICATION</scope>
</reference>
<dbReference type="GeneTree" id="ENSGT00540000073890"/>
<dbReference type="InterPro" id="IPR007110">
    <property type="entry name" value="Ig-like_dom"/>
</dbReference>
<dbReference type="GO" id="GO:0006955">
    <property type="term" value="P:immune response"/>
    <property type="evidence" value="ECO:0007669"/>
    <property type="project" value="TreeGrafter"/>
</dbReference>
<dbReference type="InterPro" id="IPR013783">
    <property type="entry name" value="Ig-like_fold"/>
</dbReference>
<feature type="chain" id="PRO_5018619586" evidence="13">
    <location>
        <begin position="20"/>
        <end position="320"/>
    </location>
</feature>
<dbReference type="AlphaFoldDB" id="A0A3Q2Z7B9"/>